<comment type="catalytic activity">
    <reaction evidence="17">
        <text>(6S)-5,6,7,8-tetrahydrofolyl-(gamma-L-Glu)(n) + L-glutamate + ATP = (6S)-5,6,7,8-tetrahydrofolyl-(gamma-L-Glu)(n+1) + ADP + phosphate + H(+)</text>
        <dbReference type="Rhea" id="RHEA:10580"/>
        <dbReference type="Rhea" id="RHEA-COMP:14738"/>
        <dbReference type="Rhea" id="RHEA-COMP:14740"/>
        <dbReference type="ChEBI" id="CHEBI:15378"/>
        <dbReference type="ChEBI" id="CHEBI:29985"/>
        <dbReference type="ChEBI" id="CHEBI:30616"/>
        <dbReference type="ChEBI" id="CHEBI:43474"/>
        <dbReference type="ChEBI" id="CHEBI:141005"/>
        <dbReference type="ChEBI" id="CHEBI:456216"/>
        <dbReference type="EC" id="6.3.2.17"/>
    </reaction>
</comment>
<keyword evidence="8" id="KW-0436">Ligase</keyword>
<comment type="pathway">
    <text evidence="2">Cofactor biosynthesis; tetrahydrofolate biosynthesis; 7,8-dihydrofolate from 2-amino-4-hydroxy-6-hydroxymethyl-7,8-dihydropteridine diphosphate and 4-aminobenzoate: step 2/2.</text>
</comment>
<sequence>MTDKTQFLALTKSFAKFGSGICLERLQLAITYLSLEAYIESVEKLVITGTNGKGSVAKLSNRILCQAGRSTGLFTSPHFLEFNERFTVNGEHVNYATLNQIAQDIVPHLAKVEATLNEKFGVFEFLYLVALCVFKQQKVELIIMEAGIGGRYDPIRVLKSHFAVLTSVDLEHCDILGSSKELIAFDKIDGCAHGGTLVVGNVDAHLKSKVKAYTKLTEIQCHFNSDVRLEKQANAFNQYKVSLSNNTHFTIAPKTFGQFAEENIKTAISISEVMAKALGFAITADDYTRAIDGFINDGRLSLVCDAPKIFVDSAHTDESFTMLFDSIKQDFPTQHIVILAGISKGRDQTVLAERIGELAQYCVVSKASFKGAEPELLYNKVKNKGVAASMWSDLKQAVEDAKAYAQQHNAIIFVCGGLFFAGEVSAILLNKSNQDIYLY</sequence>
<dbReference type="GO" id="GO:0046656">
    <property type="term" value="P:folic acid biosynthetic process"/>
    <property type="evidence" value="ECO:0007669"/>
    <property type="project" value="UniProtKB-KW"/>
</dbReference>
<dbReference type="PANTHER" id="PTHR11136:SF0">
    <property type="entry name" value="DIHYDROFOLATE SYNTHETASE-RELATED"/>
    <property type="match status" value="1"/>
</dbReference>
<dbReference type="InterPro" id="IPR036615">
    <property type="entry name" value="Mur_ligase_C_dom_sf"/>
</dbReference>
<organism evidence="23 24">
    <name type="scientific">Pseudoalteromonas piscicida</name>
    <dbReference type="NCBI Taxonomy" id="43662"/>
    <lineage>
        <taxon>Bacteria</taxon>
        <taxon>Pseudomonadati</taxon>
        <taxon>Pseudomonadota</taxon>
        <taxon>Gammaproteobacteria</taxon>
        <taxon>Alteromonadales</taxon>
        <taxon>Pseudoalteromonadaceae</taxon>
        <taxon>Pseudoalteromonas</taxon>
    </lineage>
</organism>
<dbReference type="GO" id="GO:0046654">
    <property type="term" value="P:tetrahydrofolate biosynthetic process"/>
    <property type="evidence" value="ECO:0007669"/>
    <property type="project" value="UniProtKB-UniPathway"/>
</dbReference>
<dbReference type="EMBL" id="NKHF01000008">
    <property type="protein sequence ID" value="PCK33286.1"/>
    <property type="molecule type" value="Genomic_DNA"/>
</dbReference>
<evidence type="ECO:0000256" key="20">
    <source>
        <dbReference type="ARBA" id="ARBA00049161"/>
    </source>
</evidence>
<comment type="catalytic activity">
    <reaction evidence="20">
        <text>7,8-dihydropteroate + L-glutamate + ATP = 7,8-dihydrofolate + ADP + phosphate + H(+)</text>
        <dbReference type="Rhea" id="RHEA:23584"/>
        <dbReference type="ChEBI" id="CHEBI:15378"/>
        <dbReference type="ChEBI" id="CHEBI:17839"/>
        <dbReference type="ChEBI" id="CHEBI:29985"/>
        <dbReference type="ChEBI" id="CHEBI:30616"/>
        <dbReference type="ChEBI" id="CHEBI:43474"/>
        <dbReference type="ChEBI" id="CHEBI:57451"/>
        <dbReference type="ChEBI" id="CHEBI:456216"/>
        <dbReference type="EC" id="6.3.2.12"/>
    </reaction>
</comment>
<evidence type="ECO:0000256" key="1">
    <source>
        <dbReference type="ARBA" id="ARBA00002714"/>
    </source>
</evidence>
<protein>
    <recommendedName>
        <fullName evidence="7">Dihydrofolate synthase/folylpolyglutamate synthase</fullName>
        <ecNumber evidence="5">6.3.2.12</ecNumber>
        <ecNumber evidence="6">6.3.2.17</ecNumber>
    </recommendedName>
    <alternativeName>
        <fullName evidence="16">Folylpoly-gamma-glutamate synthetase-dihydrofolate synthetase</fullName>
    </alternativeName>
    <alternativeName>
        <fullName evidence="14">Folylpolyglutamate synthetase</fullName>
    </alternativeName>
    <alternativeName>
        <fullName evidence="15">Tetrahydrofolylpolyglutamate synthase</fullName>
    </alternativeName>
</protein>
<evidence type="ECO:0000313" key="24">
    <source>
        <dbReference type="Proteomes" id="UP000228621"/>
    </source>
</evidence>
<evidence type="ECO:0000256" key="10">
    <source>
        <dbReference type="ARBA" id="ARBA00022741"/>
    </source>
</evidence>
<keyword evidence="9" id="KW-0479">Metal-binding</keyword>
<evidence type="ECO:0000256" key="17">
    <source>
        <dbReference type="ARBA" id="ARBA00047493"/>
    </source>
</evidence>
<dbReference type="Gene3D" id="3.90.190.20">
    <property type="entry name" value="Mur ligase, C-terminal domain"/>
    <property type="match status" value="1"/>
</dbReference>
<evidence type="ECO:0000256" key="7">
    <source>
        <dbReference type="ARBA" id="ARBA00019357"/>
    </source>
</evidence>
<comment type="function">
    <text evidence="1">Functions in two distinct reactions of the de novo folate biosynthetic pathway. Catalyzes the addition of a glutamate residue to dihydropteroate (7,8-dihydropteroate or H2Pte) to form dihydrofolate (7,8-dihydrofolate monoglutamate or H2Pte-Glu). Also catalyzes successive additions of L-glutamate to tetrahydrofolate or 10-formyltetrahydrofolate or 5,10-methylenetetrahydrofolate, leading to folylpolyglutamate derivatives.</text>
</comment>
<dbReference type="GO" id="GO:0046872">
    <property type="term" value="F:metal ion binding"/>
    <property type="evidence" value="ECO:0007669"/>
    <property type="project" value="UniProtKB-KW"/>
</dbReference>
<dbReference type="GO" id="GO:0004326">
    <property type="term" value="F:tetrahydrofolylpolyglutamate synthase activity"/>
    <property type="evidence" value="ECO:0007669"/>
    <property type="project" value="UniProtKB-EC"/>
</dbReference>
<dbReference type="PANTHER" id="PTHR11136">
    <property type="entry name" value="FOLYLPOLYGLUTAMATE SYNTHASE-RELATED"/>
    <property type="match status" value="1"/>
</dbReference>
<evidence type="ECO:0000256" key="19">
    <source>
        <dbReference type="ARBA" id="ARBA00049035"/>
    </source>
</evidence>
<proteinExistence type="inferred from homology"/>
<evidence type="ECO:0000256" key="13">
    <source>
        <dbReference type="ARBA" id="ARBA00022909"/>
    </source>
</evidence>
<dbReference type="GO" id="GO:0008841">
    <property type="term" value="F:dihydrofolate synthase activity"/>
    <property type="evidence" value="ECO:0007669"/>
    <property type="project" value="UniProtKB-EC"/>
</dbReference>
<evidence type="ECO:0000256" key="14">
    <source>
        <dbReference type="ARBA" id="ARBA00030048"/>
    </source>
</evidence>
<dbReference type="InterPro" id="IPR013221">
    <property type="entry name" value="Mur_ligase_cen"/>
</dbReference>
<dbReference type="GO" id="GO:0005737">
    <property type="term" value="C:cytoplasm"/>
    <property type="evidence" value="ECO:0007669"/>
    <property type="project" value="TreeGrafter"/>
</dbReference>
<accession>A0A2A5JVA6</accession>
<dbReference type="OrthoDB" id="9809356at2"/>
<dbReference type="InterPro" id="IPR004101">
    <property type="entry name" value="Mur_ligase_C"/>
</dbReference>
<evidence type="ECO:0000313" key="23">
    <source>
        <dbReference type="EMBL" id="PCK33286.1"/>
    </source>
</evidence>
<dbReference type="UniPathway" id="UPA00077">
    <property type="reaction ID" value="UER00157"/>
</dbReference>
<feature type="domain" description="Mur ligase C-terminal" evidence="21">
    <location>
        <begin position="298"/>
        <end position="416"/>
    </location>
</feature>
<keyword evidence="10" id="KW-0547">Nucleotide-binding</keyword>
<comment type="pathway">
    <text evidence="3">Cofactor biosynthesis; tetrahydrofolylpolyglutamate biosynthesis.</text>
</comment>
<dbReference type="InterPro" id="IPR001645">
    <property type="entry name" value="Folylpolyglutamate_synth"/>
</dbReference>
<evidence type="ECO:0000256" key="3">
    <source>
        <dbReference type="ARBA" id="ARBA00005150"/>
    </source>
</evidence>
<evidence type="ECO:0000256" key="18">
    <source>
        <dbReference type="ARBA" id="ARBA00047808"/>
    </source>
</evidence>
<evidence type="ECO:0000256" key="2">
    <source>
        <dbReference type="ARBA" id="ARBA00004799"/>
    </source>
</evidence>
<comment type="catalytic activity">
    <reaction evidence="19">
        <text>(6R)-5,10-methylenetetrahydrofolyl-(gamma-L-Glu)(n) + L-glutamate + ATP = (6R)-5,10-methylenetetrahydrofolyl-(gamma-L-Glu)(n+1) + ADP + phosphate + H(+)</text>
        <dbReference type="Rhea" id="RHEA:51912"/>
        <dbReference type="Rhea" id="RHEA-COMP:13257"/>
        <dbReference type="Rhea" id="RHEA-COMP:13258"/>
        <dbReference type="ChEBI" id="CHEBI:15378"/>
        <dbReference type="ChEBI" id="CHEBI:29985"/>
        <dbReference type="ChEBI" id="CHEBI:30616"/>
        <dbReference type="ChEBI" id="CHEBI:43474"/>
        <dbReference type="ChEBI" id="CHEBI:136572"/>
        <dbReference type="ChEBI" id="CHEBI:456216"/>
        <dbReference type="EC" id="6.3.2.17"/>
    </reaction>
</comment>
<keyword evidence="24" id="KW-1185">Reference proteome</keyword>
<evidence type="ECO:0000256" key="16">
    <source>
        <dbReference type="ARBA" id="ARBA00032510"/>
    </source>
</evidence>
<evidence type="ECO:0000256" key="11">
    <source>
        <dbReference type="ARBA" id="ARBA00022840"/>
    </source>
</evidence>
<dbReference type="SUPFAM" id="SSF53623">
    <property type="entry name" value="MurD-like peptide ligases, catalytic domain"/>
    <property type="match status" value="1"/>
</dbReference>
<dbReference type="AlphaFoldDB" id="A0A2A5JVA6"/>
<evidence type="ECO:0000256" key="6">
    <source>
        <dbReference type="ARBA" id="ARBA00013025"/>
    </source>
</evidence>
<dbReference type="PROSITE" id="PS01011">
    <property type="entry name" value="FOLYLPOLYGLU_SYNT_1"/>
    <property type="match status" value="1"/>
</dbReference>
<evidence type="ECO:0000256" key="5">
    <source>
        <dbReference type="ARBA" id="ARBA00013023"/>
    </source>
</evidence>
<comment type="caution">
    <text evidence="23">The sequence shown here is derived from an EMBL/GenBank/DDBJ whole genome shotgun (WGS) entry which is preliminary data.</text>
</comment>
<keyword evidence="13" id="KW-0289">Folate biosynthesis</keyword>
<keyword evidence="11" id="KW-0067">ATP-binding</keyword>
<dbReference type="InterPro" id="IPR036565">
    <property type="entry name" value="Mur-like_cat_sf"/>
</dbReference>
<dbReference type="RefSeq" id="WP_099640463.1">
    <property type="nucleotide sequence ID" value="NZ_NKHF01000008.1"/>
</dbReference>
<dbReference type="Proteomes" id="UP000228621">
    <property type="component" value="Unassembled WGS sequence"/>
</dbReference>
<evidence type="ECO:0000256" key="8">
    <source>
        <dbReference type="ARBA" id="ARBA00022598"/>
    </source>
</evidence>
<dbReference type="SUPFAM" id="SSF53244">
    <property type="entry name" value="MurD-like peptide ligases, peptide-binding domain"/>
    <property type="match status" value="1"/>
</dbReference>
<evidence type="ECO:0000256" key="9">
    <source>
        <dbReference type="ARBA" id="ARBA00022723"/>
    </source>
</evidence>
<dbReference type="GO" id="GO:0005524">
    <property type="term" value="F:ATP binding"/>
    <property type="evidence" value="ECO:0007669"/>
    <property type="project" value="UniProtKB-KW"/>
</dbReference>
<comment type="similarity">
    <text evidence="4">Belongs to the folylpolyglutamate synthase family.</text>
</comment>
<feature type="domain" description="Mur ligase central" evidence="22">
    <location>
        <begin position="47"/>
        <end position="268"/>
    </location>
</feature>
<dbReference type="NCBIfam" id="TIGR01499">
    <property type="entry name" value="folC"/>
    <property type="match status" value="1"/>
</dbReference>
<evidence type="ECO:0000259" key="21">
    <source>
        <dbReference type="Pfam" id="PF02875"/>
    </source>
</evidence>
<dbReference type="Pfam" id="PF08245">
    <property type="entry name" value="Mur_ligase_M"/>
    <property type="match status" value="1"/>
</dbReference>
<evidence type="ECO:0000256" key="12">
    <source>
        <dbReference type="ARBA" id="ARBA00022842"/>
    </source>
</evidence>
<evidence type="ECO:0000256" key="4">
    <source>
        <dbReference type="ARBA" id="ARBA00008276"/>
    </source>
</evidence>
<dbReference type="EC" id="6.3.2.12" evidence="5"/>
<name>A0A2A5JVA6_PSEO7</name>
<dbReference type="InterPro" id="IPR018109">
    <property type="entry name" value="Folylpolyglutamate_synth_CS"/>
</dbReference>
<dbReference type="Pfam" id="PF02875">
    <property type="entry name" value="Mur_ligase_C"/>
    <property type="match status" value="1"/>
</dbReference>
<dbReference type="EC" id="6.3.2.17" evidence="6"/>
<comment type="catalytic activity">
    <reaction evidence="18">
        <text>10-formyltetrahydrofolyl-(gamma-L-Glu)(n) + L-glutamate + ATP = 10-formyltetrahydrofolyl-(gamma-L-Glu)(n+1) + ADP + phosphate + H(+)</text>
        <dbReference type="Rhea" id="RHEA:51904"/>
        <dbReference type="Rhea" id="RHEA-COMP:13088"/>
        <dbReference type="Rhea" id="RHEA-COMP:14300"/>
        <dbReference type="ChEBI" id="CHEBI:15378"/>
        <dbReference type="ChEBI" id="CHEBI:29985"/>
        <dbReference type="ChEBI" id="CHEBI:30616"/>
        <dbReference type="ChEBI" id="CHEBI:43474"/>
        <dbReference type="ChEBI" id="CHEBI:134413"/>
        <dbReference type="ChEBI" id="CHEBI:456216"/>
        <dbReference type="EC" id="6.3.2.17"/>
    </reaction>
</comment>
<gene>
    <name evidence="23" type="ORF">CEX98_01965</name>
</gene>
<evidence type="ECO:0000256" key="15">
    <source>
        <dbReference type="ARBA" id="ARBA00030592"/>
    </source>
</evidence>
<evidence type="ECO:0000259" key="22">
    <source>
        <dbReference type="Pfam" id="PF08245"/>
    </source>
</evidence>
<reference evidence="24" key="1">
    <citation type="journal article" date="2019" name="Genome Announc.">
        <title>Draft Genome Sequence of Pseudoalteromonas piscicida Strain 36Y ROTHPW, an Hypersaline Seawater Isolate from the South Coast of Sonora, Mexico.</title>
        <authorList>
            <person name="Sanchez-Diaz R."/>
            <person name="Molina-Garza Z.J."/>
            <person name="Cruz-Suarez L.E."/>
            <person name="Selvin J."/>
            <person name="Kiran G.S."/>
            <person name="Ibarra-Gamez J.C."/>
            <person name="Gomez-Gil B."/>
            <person name="Galaviz-Silva L."/>
        </authorList>
    </citation>
    <scope>NUCLEOTIDE SEQUENCE [LARGE SCALE GENOMIC DNA]</scope>
    <source>
        <strain evidence="24">36Y_RITHPW</strain>
    </source>
</reference>
<keyword evidence="12" id="KW-0460">Magnesium</keyword>
<dbReference type="Gene3D" id="3.40.1190.10">
    <property type="entry name" value="Mur-like, catalytic domain"/>
    <property type="match status" value="1"/>
</dbReference>